<name>A0A3N4LM38_9PEZI</name>
<dbReference type="SUPFAM" id="SSF48452">
    <property type="entry name" value="TPR-like"/>
    <property type="match status" value="1"/>
</dbReference>
<feature type="repeat" description="TPR" evidence="3">
    <location>
        <begin position="50"/>
        <end position="83"/>
    </location>
</feature>
<dbReference type="Pfam" id="PF00226">
    <property type="entry name" value="DnaJ"/>
    <property type="match status" value="1"/>
</dbReference>
<dbReference type="PROSITE" id="PS50005">
    <property type="entry name" value="TPR"/>
    <property type="match status" value="5"/>
</dbReference>
<keyword evidence="7" id="KW-1185">Reference proteome</keyword>
<dbReference type="SMART" id="SM00271">
    <property type="entry name" value="DnaJ"/>
    <property type="match status" value="1"/>
</dbReference>
<feature type="domain" description="J" evidence="5">
    <location>
        <begin position="407"/>
        <end position="472"/>
    </location>
</feature>
<dbReference type="Pfam" id="PF13414">
    <property type="entry name" value="TPR_11"/>
    <property type="match status" value="1"/>
</dbReference>
<dbReference type="PROSITE" id="PS50293">
    <property type="entry name" value="TPR_REGION"/>
    <property type="match status" value="1"/>
</dbReference>
<reference evidence="6 7" key="1">
    <citation type="journal article" date="2018" name="Nat. Ecol. Evol.">
        <title>Pezizomycetes genomes reveal the molecular basis of ectomycorrhizal truffle lifestyle.</title>
        <authorList>
            <person name="Murat C."/>
            <person name="Payen T."/>
            <person name="Noel B."/>
            <person name="Kuo A."/>
            <person name="Morin E."/>
            <person name="Chen J."/>
            <person name="Kohler A."/>
            <person name="Krizsan K."/>
            <person name="Balestrini R."/>
            <person name="Da Silva C."/>
            <person name="Montanini B."/>
            <person name="Hainaut M."/>
            <person name="Levati E."/>
            <person name="Barry K.W."/>
            <person name="Belfiori B."/>
            <person name="Cichocki N."/>
            <person name="Clum A."/>
            <person name="Dockter R.B."/>
            <person name="Fauchery L."/>
            <person name="Guy J."/>
            <person name="Iotti M."/>
            <person name="Le Tacon F."/>
            <person name="Lindquist E.A."/>
            <person name="Lipzen A."/>
            <person name="Malagnac F."/>
            <person name="Mello A."/>
            <person name="Molinier V."/>
            <person name="Miyauchi S."/>
            <person name="Poulain J."/>
            <person name="Riccioni C."/>
            <person name="Rubini A."/>
            <person name="Sitrit Y."/>
            <person name="Splivallo R."/>
            <person name="Traeger S."/>
            <person name="Wang M."/>
            <person name="Zifcakova L."/>
            <person name="Wipf D."/>
            <person name="Zambonelli A."/>
            <person name="Paolocci F."/>
            <person name="Nowrousian M."/>
            <person name="Ottonello S."/>
            <person name="Baldrian P."/>
            <person name="Spatafora J.W."/>
            <person name="Henrissat B."/>
            <person name="Nagy L.G."/>
            <person name="Aury J.M."/>
            <person name="Wincker P."/>
            <person name="Grigoriev I.V."/>
            <person name="Bonfante P."/>
            <person name="Martin F.M."/>
        </authorList>
    </citation>
    <scope>NUCLEOTIDE SEQUENCE [LARGE SCALE GENOMIC DNA]</scope>
    <source>
        <strain evidence="6 7">ATCC MYA-4762</strain>
    </source>
</reference>
<dbReference type="OrthoDB" id="10250354at2759"/>
<organism evidence="6 7">
    <name type="scientific">Terfezia boudieri ATCC MYA-4762</name>
    <dbReference type="NCBI Taxonomy" id="1051890"/>
    <lineage>
        <taxon>Eukaryota</taxon>
        <taxon>Fungi</taxon>
        <taxon>Dikarya</taxon>
        <taxon>Ascomycota</taxon>
        <taxon>Pezizomycotina</taxon>
        <taxon>Pezizomycetes</taxon>
        <taxon>Pezizales</taxon>
        <taxon>Pezizaceae</taxon>
        <taxon>Terfezia</taxon>
    </lineage>
</organism>
<keyword evidence="2 3" id="KW-0802">TPR repeat</keyword>
<keyword evidence="1" id="KW-0677">Repeat</keyword>
<evidence type="ECO:0000256" key="3">
    <source>
        <dbReference type="PROSITE-ProRule" id="PRU00339"/>
    </source>
</evidence>
<dbReference type="Pfam" id="PF13432">
    <property type="entry name" value="TPR_16"/>
    <property type="match status" value="1"/>
</dbReference>
<protein>
    <submittedName>
        <fullName evidence="6">TPR-like protein</fullName>
    </submittedName>
</protein>
<dbReference type="InterPro" id="IPR036869">
    <property type="entry name" value="J_dom_sf"/>
</dbReference>
<dbReference type="Pfam" id="PF00515">
    <property type="entry name" value="TPR_1"/>
    <property type="match status" value="1"/>
</dbReference>
<dbReference type="InterPro" id="IPR019734">
    <property type="entry name" value="TPR_rpt"/>
</dbReference>
<dbReference type="SMART" id="SM00028">
    <property type="entry name" value="TPR"/>
    <property type="match status" value="7"/>
</dbReference>
<evidence type="ECO:0000256" key="2">
    <source>
        <dbReference type="ARBA" id="ARBA00022803"/>
    </source>
</evidence>
<evidence type="ECO:0000256" key="4">
    <source>
        <dbReference type="SAM" id="MobiDB-lite"/>
    </source>
</evidence>
<dbReference type="PANTHER" id="PTHR45188">
    <property type="entry name" value="DNAJ PROTEIN P58IPK HOMOLOG"/>
    <property type="match status" value="1"/>
</dbReference>
<dbReference type="InterPro" id="IPR011990">
    <property type="entry name" value="TPR-like_helical_dom_sf"/>
</dbReference>
<feature type="region of interest" description="Disordered" evidence="4">
    <location>
        <begin position="1"/>
        <end position="50"/>
    </location>
</feature>
<dbReference type="Gene3D" id="1.25.40.10">
    <property type="entry name" value="Tetratricopeptide repeat domain"/>
    <property type="match status" value="1"/>
</dbReference>
<dbReference type="InterPro" id="IPR018253">
    <property type="entry name" value="DnaJ_domain_CS"/>
</dbReference>
<dbReference type="InParanoid" id="A0A3N4LM38"/>
<evidence type="ECO:0000313" key="6">
    <source>
        <dbReference type="EMBL" id="RPB23866.1"/>
    </source>
</evidence>
<dbReference type="SUPFAM" id="SSF46565">
    <property type="entry name" value="Chaperone J-domain"/>
    <property type="match status" value="1"/>
</dbReference>
<feature type="compositionally biased region" description="Polar residues" evidence="4">
    <location>
        <begin position="21"/>
        <end position="38"/>
    </location>
</feature>
<gene>
    <name evidence="6" type="ORF">L211DRAFT_857552</name>
</gene>
<dbReference type="AlphaFoldDB" id="A0A3N4LM38"/>
<dbReference type="Proteomes" id="UP000267821">
    <property type="component" value="Unassembled WGS sequence"/>
</dbReference>
<dbReference type="PROSITE" id="PS50076">
    <property type="entry name" value="DNAJ_2"/>
    <property type="match status" value="1"/>
</dbReference>
<accession>A0A3N4LM38</accession>
<proteinExistence type="predicted"/>
<evidence type="ECO:0000313" key="7">
    <source>
        <dbReference type="Proteomes" id="UP000267821"/>
    </source>
</evidence>
<evidence type="ECO:0000259" key="5">
    <source>
        <dbReference type="PROSITE" id="PS50076"/>
    </source>
</evidence>
<dbReference type="STRING" id="1051890.A0A3N4LM38"/>
<dbReference type="InterPro" id="IPR001623">
    <property type="entry name" value="DnaJ_domain"/>
</dbReference>
<dbReference type="Gene3D" id="1.10.287.110">
    <property type="entry name" value="DnaJ domain"/>
    <property type="match status" value="1"/>
</dbReference>
<dbReference type="PANTHER" id="PTHR45188:SF2">
    <property type="entry name" value="DNAJ HOMOLOG SUBFAMILY C MEMBER 7"/>
    <property type="match status" value="1"/>
</dbReference>
<dbReference type="PROSITE" id="PS00636">
    <property type="entry name" value="DNAJ_1"/>
    <property type="match status" value="1"/>
</dbReference>
<feature type="repeat" description="TPR" evidence="3">
    <location>
        <begin position="281"/>
        <end position="314"/>
    </location>
</feature>
<feature type="repeat" description="TPR" evidence="3">
    <location>
        <begin position="353"/>
        <end position="386"/>
    </location>
</feature>
<feature type="repeat" description="TPR" evidence="3">
    <location>
        <begin position="319"/>
        <end position="352"/>
    </location>
</feature>
<feature type="repeat" description="TPR" evidence="3">
    <location>
        <begin position="235"/>
        <end position="268"/>
    </location>
</feature>
<dbReference type="CDD" id="cd06257">
    <property type="entry name" value="DnaJ"/>
    <property type="match status" value="1"/>
</dbReference>
<dbReference type="FunCoup" id="A0A3N4LM38">
    <property type="interactions" value="1005"/>
</dbReference>
<sequence length="530" mass="58339">MSDPMEIDPKLVNGTEKKSSRSNSPTSNGVKSPTSAAINTPLPRTPSADGEAYKQAGNKFFKQREYTKAIEQYTKAIECDPRNPTFLSNRAAAYISANKYVLQALEDCTEADRYLPNQAKTLLRMGKIQTALGRPDDALLTYSRISPPVSSKDKAPALQMAQHIKSAERSLDMGNGSMALHALDRAEEGLGTGVDAPKRWKILRGEANLKLNNPNSLGEAQNVAMSLLRQNGQDPDALVLRGRILYAQGENAKAQAHFMEAARCDPDMKIARVYLKRARELEKKKEAGNEAFKKGDFKIARELYTEALAVDPDNKGTNAKLYQNRAITHTKLKAWNEAIEDCDEALKLDPTYTKARKTRAKALGESGDWDEALREYKACLEATPEDSTLRKEIRNAEMELKKSKRKDYYKILGVDKNASENEIKKAYRKMAIIHHPDKNPDDAAAAERFKDIGEAYETLSDPQKRAAYDNPAMEAEDMFGGMDGGFGGIDPSVLFNMMNGGGGGFHFGGAGGAGGRRRAGPQDFPGGFPF</sequence>
<dbReference type="EMBL" id="ML121544">
    <property type="protein sequence ID" value="RPB23866.1"/>
    <property type="molecule type" value="Genomic_DNA"/>
</dbReference>
<evidence type="ECO:0000256" key="1">
    <source>
        <dbReference type="ARBA" id="ARBA00022737"/>
    </source>
</evidence>
<dbReference type="PRINTS" id="PR00625">
    <property type="entry name" value="JDOMAIN"/>
</dbReference>